<dbReference type="Proteomes" id="UP000887565">
    <property type="component" value="Unplaced"/>
</dbReference>
<proteinExistence type="predicted"/>
<name>A0A915JX45_ROMCU</name>
<accession>A0A915JX45</accession>
<organism evidence="2 3">
    <name type="scientific">Romanomermis culicivorax</name>
    <name type="common">Nematode worm</name>
    <dbReference type="NCBI Taxonomy" id="13658"/>
    <lineage>
        <taxon>Eukaryota</taxon>
        <taxon>Metazoa</taxon>
        <taxon>Ecdysozoa</taxon>
        <taxon>Nematoda</taxon>
        <taxon>Enoplea</taxon>
        <taxon>Dorylaimia</taxon>
        <taxon>Mermithida</taxon>
        <taxon>Mermithoidea</taxon>
        <taxon>Mermithidae</taxon>
        <taxon>Romanomermis</taxon>
    </lineage>
</organism>
<evidence type="ECO:0000313" key="2">
    <source>
        <dbReference type="Proteomes" id="UP000887565"/>
    </source>
</evidence>
<protein>
    <submittedName>
        <fullName evidence="3">Uncharacterized protein</fullName>
    </submittedName>
</protein>
<feature type="region of interest" description="Disordered" evidence="1">
    <location>
        <begin position="93"/>
        <end position="112"/>
    </location>
</feature>
<dbReference type="WBParaSite" id="nRc.2.0.1.t30658-RA">
    <property type="protein sequence ID" value="nRc.2.0.1.t30658-RA"/>
    <property type="gene ID" value="nRc.2.0.1.g30658"/>
</dbReference>
<evidence type="ECO:0000313" key="3">
    <source>
        <dbReference type="WBParaSite" id="nRc.2.0.1.t30658-RA"/>
    </source>
</evidence>
<sequence length="112" mass="13255">MRDISQMEDDEDTDSKMIPLRIILTQYKIPKKHEIETSTPVSTDSTTPVLEVKKDRLCDQHDELIHDIRAYQFSLFQRRKAIDKQLRTIQDYLESHPEDPNYVLPSKKRPDS</sequence>
<keyword evidence="2" id="KW-1185">Reference proteome</keyword>
<evidence type="ECO:0000256" key="1">
    <source>
        <dbReference type="SAM" id="MobiDB-lite"/>
    </source>
</evidence>
<dbReference type="AlphaFoldDB" id="A0A915JX45"/>
<reference evidence="3" key="1">
    <citation type="submission" date="2022-11" db="UniProtKB">
        <authorList>
            <consortium name="WormBaseParasite"/>
        </authorList>
    </citation>
    <scope>IDENTIFICATION</scope>
</reference>